<reference evidence="2 3" key="1">
    <citation type="journal article" date="2016" name="Nat. Commun.">
        <title>Thousands of microbial genomes shed light on interconnected biogeochemical processes in an aquifer system.</title>
        <authorList>
            <person name="Anantharaman K."/>
            <person name="Brown C.T."/>
            <person name="Hug L.A."/>
            <person name="Sharon I."/>
            <person name="Castelle C.J."/>
            <person name="Probst A.J."/>
            <person name="Thomas B.C."/>
            <person name="Singh A."/>
            <person name="Wilkins M.J."/>
            <person name="Karaoz U."/>
            <person name="Brodie E.L."/>
            <person name="Williams K.H."/>
            <person name="Hubbard S.S."/>
            <person name="Banfield J.F."/>
        </authorList>
    </citation>
    <scope>NUCLEOTIDE SEQUENCE [LARGE SCALE GENOMIC DNA]</scope>
</reference>
<sequence length="460" mass="52534">MKKAAMVLLFLALTSVILGFLFWGMMDLPDSAFYFAIGEYIKSGKYPFTYPYIYSRPTTISPPLYGLFLLPLWGLPRSDIIIHLIQVLILLTTAYFTYKSARYFLPSAWSLIAVSFLLLIPGNTIFTSLVMTEIGAQLLVGIYVYLLLSYFIFKKPKFLHSAILVGLLMGLWKYSLIVYGGVAILILFMKRPKLGICWLLPVTGVLIITGWIFVNHRITNVWGLSDASGIQMYNLVVWNGRLSPKVDNQSWLKLRHYVGTGVNIYRPYWDLQEYILSKNNRNWWEVNSILGSVATAAIKNNPFGYALVVARNFILIHGPTSFYEADWRRACQNAPADFRPFYNQNGTFRLCAPIINERVAQPFWNWYISFTGLFYNYVFPITNYLILLPALILLPLMGSIREKILAVLYLIGVGSTAMIAHLDQRYLMPFYPIVSIVVFSGLHRLTATTKGLLLRLKVQP</sequence>
<dbReference type="EMBL" id="MFJC01000060">
    <property type="protein sequence ID" value="OGG08593.1"/>
    <property type="molecule type" value="Genomic_DNA"/>
</dbReference>
<feature type="transmembrane region" description="Helical" evidence="1">
    <location>
        <begin position="104"/>
        <end position="122"/>
    </location>
</feature>
<comment type="caution">
    <text evidence="2">The sequence shown here is derived from an EMBL/GenBank/DDBJ whole genome shotgun (WGS) entry which is preliminary data.</text>
</comment>
<dbReference type="Proteomes" id="UP000176854">
    <property type="component" value="Unassembled WGS sequence"/>
</dbReference>
<organism evidence="2 3">
    <name type="scientific">Candidatus Gottesmanbacteria bacterium RBG_16_43_7</name>
    <dbReference type="NCBI Taxonomy" id="1798373"/>
    <lineage>
        <taxon>Bacteria</taxon>
        <taxon>Candidatus Gottesmaniibacteriota</taxon>
    </lineage>
</organism>
<accession>A0A1F5Z8A0</accession>
<keyword evidence="1" id="KW-0472">Membrane</keyword>
<evidence type="ECO:0000256" key="1">
    <source>
        <dbReference type="SAM" id="Phobius"/>
    </source>
</evidence>
<name>A0A1F5Z8A0_9BACT</name>
<feature type="transmembrane region" description="Helical" evidence="1">
    <location>
        <begin position="428"/>
        <end position="447"/>
    </location>
</feature>
<feature type="transmembrane region" description="Helical" evidence="1">
    <location>
        <begin position="80"/>
        <end position="98"/>
    </location>
</feature>
<feature type="transmembrane region" description="Helical" evidence="1">
    <location>
        <begin position="159"/>
        <end position="188"/>
    </location>
</feature>
<protein>
    <recommendedName>
        <fullName evidence="4">Glycosyltransferase RgtA/B/C/D-like domain-containing protein</fullName>
    </recommendedName>
</protein>
<dbReference type="AlphaFoldDB" id="A0A1F5Z8A0"/>
<keyword evidence="1" id="KW-1133">Transmembrane helix</keyword>
<proteinExistence type="predicted"/>
<feature type="transmembrane region" description="Helical" evidence="1">
    <location>
        <begin position="134"/>
        <end position="153"/>
    </location>
</feature>
<feature type="transmembrane region" description="Helical" evidence="1">
    <location>
        <begin position="374"/>
        <end position="397"/>
    </location>
</feature>
<gene>
    <name evidence="2" type="ORF">A2154_00595</name>
</gene>
<feature type="transmembrane region" description="Helical" evidence="1">
    <location>
        <begin position="53"/>
        <end position="73"/>
    </location>
</feature>
<dbReference type="STRING" id="1798373.A2154_00595"/>
<evidence type="ECO:0000313" key="3">
    <source>
        <dbReference type="Proteomes" id="UP000176854"/>
    </source>
</evidence>
<keyword evidence="1" id="KW-0812">Transmembrane</keyword>
<feature type="transmembrane region" description="Helical" evidence="1">
    <location>
        <begin position="404"/>
        <end position="422"/>
    </location>
</feature>
<feature type="transmembrane region" description="Helical" evidence="1">
    <location>
        <begin position="195"/>
        <end position="214"/>
    </location>
</feature>
<evidence type="ECO:0000313" key="2">
    <source>
        <dbReference type="EMBL" id="OGG08593.1"/>
    </source>
</evidence>
<evidence type="ECO:0008006" key="4">
    <source>
        <dbReference type="Google" id="ProtNLM"/>
    </source>
</evidence>
<feature type="transmembrane region" description="Helical" evidence="1">
    <location>
        <begin position="7"/>
        <end position="26"/>
    </location>
</feature>